<accession>A0AAN7UKE4</accession>
<feature type="compositionally biased region" description="Basic residues" evidence="1">
    <location>
        <begin position="61"/>
        <end position="71"/>
    </location>
</feature>
<dbReference type="Proteomes" id="UP001305414">
    <property type="component" value="Unassembled WGS sequence"/>
</dbReference>
<gene>
    <name evidence="2" type="ORF">RRF57_003556</name>
</gene>
<evidence type="ECO:0000256" key="1">
    <source>
        <dbReference type="SAM" id="MobiDB-lite"/>
    </source>
</evidence>
<proteinExistence type="predicted"/>
<sequence>MDDEDLITLLRKSRRLCYIKEAPRRIITRGDWESIDIEPRKLVGIFKHTPQRPEQRTSCSRIRKHKCRPKGKQQSNDTRPLVKSTPKECSDNEANQLIDKCRTRQNDDVRHAKSNSTHVALPKCDSKPLIPNSRLEKANHPRTEVESLRLAAPPEECGTEIMKELQRRQHPRELVVPEYKWAYIVKCIDNADLILDEEDKKKRTMTIKSFADREKANLGLHRYTSPETVGGLDAIVRRSSTLEGPQRLLKVDLQLTNGDHYLFWVEQDMVVLSELEAKVRNQKQWAPVERPRFPHYIVTCELITYETCPVTHSLEQPKPDEDEDSDDETVSLSRQENELVFTGTNLETRIEKFPLATFTFREMANEYAGDLFLEKSKVDEQAVTLDDVLWWQQNALPKHKKAVAAARRPNGLYEVELDADDNMESRLGWNQIIVHVREVPDVIGPVNF</sequence>
<dbReference type="EMBL" id="JAWHQM010000006">
    <property type="protein sequence ID" value="KAK5627841.1"/>
    <property type="molecule type" value="Genomic_DNA"/>
</dbReference>
<evidence type="ECO:0000313" key="3">
    <source>
        <dbReference type="Proteomes" id="UP001305414"/>
    </source>
</evidence>
<feature type="region of interest" description="Disordered" evidence="1">
    <location>
        <begin position="49"/>
        <end position="91"/>
    </location>
</feature>
<evidence type="ECO:0000313" key="2">
    <source>
        <dbReference type="EMBL" id="KAK5627841.1"/>
    </source>
</evidence>
<feature type="compositionally biased region" description="Acidic residues" evidence="1">
    <location>
        <begin position="320"/>
        <end position="329"/>
    </location>
</feature>
<feature type="region of interest" description="Disordered" evidence="1">
    <location>
        <begin position="312"/>
        <end position="334"/>
    </location>
</feature>
<organism evidence="2 3">
    <name type="scientific">Xylaria bambusicola</name>
    <dbReference type="NCBI Taxonomy" id="326684"/>
    <lineage>
        <taxon>Eukaryota</taxon>
        <taxon>Fungi</taxon>
        <taxon>Dikarya</taxon>
        <taxon>Ascomycota</taxon>
        <taxon>Pezizomycotina</taxon>
        <taxon>Sordariomycetes</taxon>
        <taxon>Xylariomycetidae</taxon>
        <taxon>Xylariales</taxon>
        <taxon>Xylariaceae</taxon>
        <taxon>Xylaria</taxon>
    </lineage>
</organism>
<name>A0AAN7UKE4_9PEZI</name>
<protein>
    <submittedName>
        <fullName evidence="2">Uncharacterized protein</fullName>
    </submittedName>
</protein>
<reference evidence="2 3" key="1">
    <citation type="submission" date="2023-10" db="EMBL/GenBank/DDBJ databases">
        <title>Draft genome sequence of Xylaria bambusicola isolate GMP-LS, the root and basal stem rot pathogen of sugarcane in Indonesia.</title>
        <authorList>
            <person name="Selvaraj P."/>
            <person name="Muralishankar V."/>
            <person name="Muruganantham S."/>
            <person name="Sp S."/>
            <person name="Haryani S."/>
            <person name="Lau K.J.X."/>
            <person name="Naqvi N.I."/>
        </authorList>
    </citation>
    <scope>NUCLEOTIDE SEQUENCE [LARGE SCALE GENOMIC DNA]</scope>
    <source>
        <strain evidence="2">GMP-LS</strain>
    </source>
</reference>
<keyword evidence="3" id="KW-1185">Reference proteome</keyword>
<dbReference type="AlphaFoldDB" id="A0AAN7UKE4"/>
<comment type="caution">
    <text evidence="2">The sequence shown here is derived from an EMBL/GenBank/DDBJ whole genome shotgun (WGS) entry which is preliminary data.</text>
</comment>